<protein>
    <submittedName>
        <fullName evidence="2">HDC10016</fullName>
    </submittedName>
</protein>
<feature type="compositionally biased region" description="Pro residues" evidence="1">
    <location>
        <begin position="32"/>
        <end position="41"/>
    </location>
</feature>
<organism evidence="2">
    <name type="scientific">Drosophila melanogaster</name>
    <name type="common">Fruit fly</name>
    <dbReference type="NCBI Taxonomy" id="7227"/>
    <lineage>
        <taxon>Eukaryota</taxon>
        <taxon>Metazoa</taxon>
        <taxon>Ecdysozoa</taxon>
        <taxon>Arthropoda</taxon>
        <taxon>Hexapoda</taxon>
        <taxon>Insecta</taxon>
        <taxon>Pterygota</taxon>
        <taxon>Neoptera</taxon>
        <taxon>Endopterygota</taxon>
        <taxon>Diptera</taxon>
        <taxon>Brachycera</taxon>
        <taxon>Muscomorpha</taxon>
        <taxon>Ephydroidea</taxon>
        <taxon>Drosophilidae</taxon>
        <taxon>Drosophila</taxon>
        <taxon>Sophophora</taxon>
    </lineage>
</organism>
<name>Q6IL95_DROME</name>
<gene>
    <name evidence="2" type="ORF">HDC10016</name>
</gene>
<dbReference type="EMBL" id="BK002121">
    <property type="protein sequence ID" value="DAA02966.1"/>
    <property type="molecule type" value="Genomic_DNA"/>
</dbReference>
<evidence type="ECO:0000313" key="2">
    <source>
        <dbReference type="EMBL" id="DAA02966.1"/>
    </source>
</evidence>
<accession>Q6IL95</accession>
<dbReference type="AlphaFoldDB" id="Q6IL95"/>
<sequence>MVRVNANVICGLKSPLNNISVDRVGAGAAKPSPSPTPNPRPIPRRSVEIIMETALDVLSRAATMVQNNPSDLLLGSNSSQCIQSQTLLRAPVMIHDCNSAPFPADIFLFVTAIPQSDSFFRNSTHPATSMSATMDASGFLAANTVRTHKHSTNPRNVLFSYKKTTTKHSNKMSLRRIPIPIFINVSNAAFSMAESGSRAVGICEVSSATGPGDPLSIIASQPASQPVVFVVPLRLTSTNCRLDVAVDGAFVRSFVRP</sequence>
<evidence type="ECO:0000256" key="1">
    <source>
        <dbReference type="SAM" id="MobiDB-lite"/>
    </source>
</evidence>
<reference evidence="2" key="1">
    <citation type="journal article" date="2003" name="Genome Biol.">
        <title>An integrated gene annotation and transcriptional profiling approach towards the full gene content of the Drosophila genome.</title>
        <authorList>
            <person name="Hild M."/>
            <person name="Beckmann B."/>
            <person name="Haas S.A."/>
            <person name="Koch B."/>
            <person name="Solovyev V."/>
            <person name="Busold C."/>
            <person name="Fellenberg K."/>
            <person name="Boutros M."/>
            <person name="Vingron M."/>
            <person name="Sauer F."/>
            <person name="Hoheisel J.D."/>
            <person name="Paro R."/>
        </authorList>
    </citation>
    <scope>NUCLEOTIDE SEQUENCE</scope>
</reference>
<feature type="region of interest" description="Disordered" evidence="1">
    <location>
        <begin position="24"/>
        <end position="44"/>
    </location>
</feature>
<proteinExistence type="predicted"/>